<keyword evidence="1 5" id="KW-0378">Hydrolase</keyword>
<reference evidence="5 6" key="1">
    <citation type="submission" date="2024-09" db="EMBL/GenBank/DDBJ databases">
        <authorList>
            <person name="Sun Q."/>
            <person name="Mori K."/>
        </authorList>
    </citation>
    <scope>NUCLEOTIDE SEQUENCE [LARGE SCALE GENOMIC DNA]</scope>
    <source>
        <strain evidence="5 6">CECT 8064</strain>
    </source>
</reference>
<evidence type="ECO:0000256" key="2">
    <source>
        <dbReference type="SAM" id="SignalP"/>
    </source>
</evidence>
<dbReference type="RefSeq" id="WP_390191292.1">
    <property type="nucleotide sequence ID" value="NZ_JBHMEP010000001.1"/>
</dbReference>
<comment type="caution">
    <text evidence="5">The sequence shown here is derived from an EMBL/GenBank/DDBJ whole genome shotgun (WGS) entry which is preliminary data.</text>
</comment>
<dbReference type="InterPro" id="IPR050300">
    <property type="entry name" value="GDXG_lipolytic_enzyme"/>
</dbReference>
<feature type="domain" description="Bacterial repeat" evidence="4">
    <location>
        <begin position="40"/>
        <end position="107"/>
    </location>
</feature>
<dbReference type="Proteomes" id="UP001589645">
    <property type="component" value="Unassembled WGS sequence"/>
</dbReference>
<protein>
    <submittedName>
        <fullName evidence="5">Alpha/beta hydrolase fold domain-containing protein</fullName>
    </submittedName>
</protein>
<gene>
    <name evidence="5" type="ORF">ACFFUV_08770</name>
</gene>
<dbReference type="InterPro" id="IPR044060">
    <property type="entry name" value="Bacterial_rp_domain"/>
</dbReference>
<name>A0ABV5HLJ2_9VIBR</name>
<dbReference type="GO" id="GO:0016787">
    <property type="term" value="F:hydrolase activity"/>
    <property type="evidence" value="ECO:0007669"/>
    <property type="project" value="UniProtKB-KW"/>
</dbReference>
<dbReference type="SUPFAM" id="SSF53474">
    <property type="entry name" value="alpha/beta-Hydrolases"/>
    <property type="match status" value="1"/>
</dbReference>
<proteinExistence type="predicted"/>
<evidence type="ECO:0000313" key="6">
    <source>
        <dbReference type="Proteomes" id="UP001589645"/>
    </source>
</evidence>
<evidence type="ECO:0000313" key="5">
    <source>
        <dbReference type="EMBL" id="MFB9135053.1"/>
    </source>
</evidence>
<feature type="chain" id="PRO_5045612029" evidence="2">
    <location>
        <begin position="33"/>
        <end position="498"/>
    </location>
</feature>
<sequence>MPYHPAYFVLRRYTNSLVPLLFTFLLALLITACDDDDSHYTFTVNATEHGSVNVSPEATDYLAGTQVTVTATPEQGYVFTGWSGDHPSENPLTLEIDGDQSIQANFELGVTINLSEAEHGQVIIDPPIESGTVVPFGSQFTITALPDNGYAIDSIYKMIWVVGTWSAYLDESTSSPHTIVTDNQDARFKIYGGDLDSYTIGASFIPDDTWQDLQITEDVVYATSGSKALKYDVYTPPGAVDLPIVVIVHGGGWSLNSEDIMRGQARYIAESGRYVVASINYRLLVDLDEPAPTHADMIEDVYGAIAHIQENAAVYGGDASRIIITGDSAGGHLSASAGLLTPYIGSQGYTGEIGQSYFMPSYIPSSMSVEQLQQQISNSLLAVAPSYGAFNRTDGVGDMDPAVEPISNIPSSNQRLLPPFYLQVGSNDTTVGPEGVRQFAQALEDAGQQVEFVEYPGVGHAYFDWKPEAGVRETFNTVGKPALDDMIAFFDAVVASNN</sequence>
<dbReference type="EMBL" id="JBHMEP010000001">
    <property type="protein sequence ID" value="MFB9135053.1"/>
    <property type="molecule type" value="Genomic_DNA"/>
</dbReference>
<keyword evidence="6" id="KW-1185">Reference proteome</keyword>
<feature type="domain" description="Alpha/beta hydrolase fold-3" evidence="3">
    <location>
        <begin position="245"/>
        <end position="463"/>
    </location>
</feature>
<organism evidence="5 6">
    <name type="scientific">Vibrio olivae</name>
    <dbReference type="NCBI Taxonomy" id="1243002"/>
    <lineage>
        <taxon>Bacteria</taxon>
        <taxon>Pseudomonadati</taxon>
        <taxon>Pseudomonadota</taxon>
        <taxon>Gammaproteobacteria</taxon>
        <taxon>Vibrionales</taxon>
        <taxon>Vibrionaceae</taxon>
        <taxon>Vibrio</taxon>
    </lineage>
</organism>
<accession>A0ABV5HLJ2</accession>
<dbReference type="PANTHER" id="PTHR48081">
    <property type="entry name" value="AB HYDROLASE SUPERFAMILY PROTEIN C4A8.06C"/>
    <property type="match status" value="1"/>
</dbReference>
<evidence type="ECO:0000259" key="4">
    <source>
        <dbReference type="Pfam" id="PF18998"/>
    </source>
</evidence>
<evidence type="ECO:0000259" key="3">
    <source>
        <dbReference type="Pfam" id="PF07859"/>
    </source>
</evidence>
<dbReference type="Pfam" id="PF07859">
    <property type="entry name" value="Abhydrolase_3"/>
    <property type="match status" value="1"/>
</dbReference>
<evidence type="ECO:0000256" key="1">
    <source>
        <dbReference type="ARBA" id="ARBA00022801"/>
    </source>
</evidence>
<feature type="domain" description="Bacterial repeat" evidence="4">
    <location>
        <begin position="111"/>
        <end position="154"/>
    </location>
</feature>
<dbReference type="Gene3D" id="3.40.50.1820">
    <property type="entry name" value="alpha/beta hydrolase"/>
    <property type="match status" value="1"/>
</dbReference>
<dbReference type="InterPro" id="IPR013094">
    <property type="entry name" value="AB_hydrolase_3"/>
</dbReference>
<keyword evidence="2" id="KW-0732">Signal</keyword>
<dbReference type="InterPro" id="IPR029058">
    <property type="entry name" value="AB_hydrolase_fold"/>
</dbReference>
<dbReference type="Pfam" id="PF18998">
    <property type="entry name" value="Flg_new_2"/>
    <property type="match status" value="2"/>
</dbReference>
<feature type="signal peptide" evidence="2">
    <location>
        <begin position="1"/>
        <end position="32"/>
    </location>
</feature>